<comment type="subcellular location">
    <subcellularLocation>
        <location evidence="1">Cell membrane</location>
        <topology evidence="1">Multi-pass membrane protein</topology>
    </subcellularLocation>
</comment>
<evidence type="ECO:0000313" key="8">
    <source>
        <dbReference type="Proteomes" id="UP001600165"/>
    </source>
</evidence>
<evidence type="ECO:0000256" key="5">
    <source>
        <dbReference type="ARBA" id="ARBA00023136"/>
    </source>
</evidence>
<dbReference type="EMBL" id="JBHZOL010000066">
    <property type="protein sequence ID" value="MFE4106509.1"/>
    <property type="molecule type" value="Genomic_DNA"/>
</dbReference>
<sequence>MKRIISLIVSLGILAIIYTRIDFAGLIGVFQNCHPLWMVVSLGMVIPITAVTSWRLQQIVPSKSKLGFGEANKLILAASTLNMVLPSKMGDIAKAYFMRDRGNLSGSLSLSIVVFEKACDMLSLLLWCAFGLLLYPQKDFLFWVMTVGVVSGLVIGMLLLGSKAFAQIFFQLARSIAPKKIKEKLHTMQVSWSEMHDYFWGDSRQLTIISLTSIFIWFLHLLQIWFFILALRAYTPFLTNLALSPLAILAGLLPLTFAGVGTRDAALIAFYSPYFDAATGAALGLLCTSRYFLPAVGGLPFLGQYISAVKAFKKPLRPKTINRS</sequence>
<evidence type="ECO:0000256" key="6">
    <source>
        <dbReference type="SAM" id="Phobius"/>
    </source>
</evidence>
<feature type="transmembrane region" description="Helical" evidence="6">
    <location>
        <begin position="237"/>
        <end position="258"/>
    </location>
</feature>
<reference evidence="7 8" key="1">
    <citation type="submission" date="2024-10" db="EMBL/GenBank/DDBJ databases">
        <authorList>
            <person name="Ratan Roy A."/>
            <person name="Morales Sandoval P.H."/>
            <person name="De Los Santos Villalobos S."/>
            <person name="Chakraborty S."/>
            <person name="Mukherjee J."/>
        </authorList>
    </citation>
    <scope>NUCLEOTIDE SEQUENCE [LARGE SCALE GENOMIC DNA]</scope>
    <source>
        <strain evidence="7 8">S1</strain>
    </source>
</reference>
<evidence type="ECO:0000313" key="7">
    <source>
        <dbReference type="EMBL" id="MFE4106509.1"/>
    </source>
</evidence>
<feature type="transmembrane region" description="Helical" evidence="6">
    <location>
        <begin position="140"/>
        <end position="160"/>
    </location>
</feature>
<dbReference type="PANTHER" id="PTHR40277:SF1">
    <property type="entry name" value="BLL5419 PROTEIN"/>
    <property type="match status" value="1"/>
</dbReference>
<dbReference type="NCBIfam" id="TIGR00374">
    <property type="entry name" value="flippase-like domain"/>
    <property type="match status" value="1"/>
</dbReference>
<name>A0ABW6IGM2_9CYAN</name>
<dbReference type="RefSeq" id="WP_377964335.1">
    <property type="nucleotide sequence ID" value="NZ_JBHZOL010000066.1"/>
</dbReference>
<keyword evidence="2" id="KW-1003">Cell membrane</keyword>
<comment type="caution">
    <text evidence="7">The sequence shown here is derived from an EMBL/GenBank/DDBJ whole genome shotgun (WGS) entry which is preliminary data.</text>
</comment>
<evidence type="ECO:0000256" key="3">
    <source>
        <dbReference type="ARBA" id="ARBA00022692"/>
    </source>
</evidence>
<feature type="transmembrane region" description="Helical" evidence="6">
    <location>
        <begin position="36"/>
        <end position="56"/>
    </location>
</feature>
<evidence type="ECO:0000256" key="2">
    <source>
        <dbReference type="ARBA" id="ARBA00022475"/>
    </source>
</evidence>
<feature type="transmembrane region" description="Helical" evidence="6">
    <location>
        <begin position="108"/>
        <end position="134"/>
    </location>
</feature>
<keyword evidence="5 6" id="KW-0472">Membrane</keyword>
<gene>
    <name evidence="7" type="ORF">ACFVKH_09490</name>
</gene>
<organism evidence="7 8">
    <name type="scientific">Almyronema epifaneia S1</name>
    <dbReference type="NCBI Taxonomy" id="2991925"/>
    <lineage>
        <taxon>Bacteria</taxon>
        <taxon>Bacillati</taxon>
        <taxon>Cyanobacteriota</taxon>
        <taxon>Cyanophyceae</taxon>
        <taxon>Nodosilineales</taxon>
        <taxon>Nodosilineaceae</taxon>
        <taxon>Almyronema</taxon>
        <taxon>Almyronema epifaneia</taxon>
    </lineage>
</organism>
<feature type="transmembrane region" description="Helical" evidence="6">
    <location>
        <begin position="291"/>
        <end position="312"/>
    </location>
</feature>
<dbReference type="Proteomes" id="UP001600165">
    <property type="component" value="Unassembled WGS sequence"/>
</dbReference>
<keyword evidence="3 6" id="KW-0812">Transmembrane</keyword>
<accession>A0ABW6IGM2</accession>
<keyword evidence="8" id="KW-1185">Reference proteome</keyword>
<evidence type="ECO:0000256" key="4">
    <source>
        <dbReference type="ARBA" id="ARBA00022989"/>
    </source>
</evidence>
<feature type="transmembrane region" description="Helical" evidence="6">
    <location>
        <begin position="265"/>
        <end position="285"/>
    </location>
</feature>
<evidence type="ECO:0000256" key="1">
    <source>
        <dbReference type="ARBA" id="ARBA00004651"/>
    </source>
</evidence>
<dbReference type="InterPro" id="IPR022791">
    <property type="entry name" value="L-PG_synthase/AglD"/>
</dbReference>
<dbReference type="Pfam" id="PF03706">
    <property type="entry name" value="LPG_synthase_TM"/>
    <property type="match status" value="1"/>
</dbReference>
<keyword evidence="4 6" id="KW-1133">Transmembrane helix</keyword>
<feature type="transmembrane region" description="Helical" evidence="6">
    <location>
        <begin position="7"/>
        <end position="30"/>
    </location>
</feature>
<proteinExistence type="predicted"/>
<feature type="transmembrane region" description="Helical" evidence="6">
    <location>
        <begin position="208"/>
        <end position="231"/>
    </location>
</feature>
<protein>
    <submittedName>
        <fullName evidence="7">Lysylphosphatidylglycerol synthase transmembrane domain-containing protein</fullName>
    </submittedName>
</protein>
<dbReference type="PANTHER" id="PTHR40277">
    <property type="entry name" value="BLL5419 PROTEIN"/>
    <property type="match status" value="1"/>
</dbReference>